<feature type="domain" description="Thioredoxin" evidence="1">
    <location>
        <begin position="14"/>
        <end position="172"/>
    </location>
</feature>
<evidence type="ECO:0000259" key="1">
    <source>
        <dbReference type="PROSITE" id="PS51352"/>
    </source>
</evidence>
<dbReference type="CDD" id="cd02966">
    <property type="entry name" value="TlpA_like_family"/>
    <property type="match status" value="1"/>
</dbReference>
<dbReference type="RefSeq" id="WP_162412592.1">
    <property type="nucleotide sequence ID" value="NZ_JAHQXE010000002.1"/>
</dbReference>
<dbReference type="InterPro" id="IPR036249">
    <property type="entry name" value="Thioredoxin-like_sf"/>
</dbReference>
<dbReference type="Gene3D" id="3.40.30.10">
    <property type="entry name" value="Glutaredoxin"/>
    <property type="match status" value="1"/>
</dbReference>
<dbReference type="PANTHER" id="PTHR42852">
    <property type="entry name" value="THIOL:DISULFIDE INTERCHANGE PROTEIN DSBE"/>
    <property type="match status" value="1"/>
</dbReference>
<dbReference type="InterPro" id="IPR013740">
    <property type="entry name" value="Redoxin"/>
</dbReference>
<organism evidence="2 3">
    <name type="scientific">Haloarcula salina</name>
    <dbReference type="NCBI Taxonomy" id="1429914"/>
    <lineage>
        <taxon>Archaea</taxon>
        <taxon>Methanobacteriati</taxon>
        <taxon>Methanobacteriota</taxon>
        <taxon>Stenosarchaea group</taxon>
        <taxon>Halobacteria</taxon>
        <taxon>Halobacteriales</taxon>
        <taxon>Haloarculaceae</taxon>
        <taxon>Haloarcula</taxon>
    </lineage>
</organism>
<proteinExistence type="predicted"/>
<dbReference type="PROSITE" id="PS51352">
    <property type="entry name" value="THIOREDOXIN_2"/>
    <property type="match status" value="1"/>
</dbReference>
<dbReference type="Proteomes" id="UP001166304">
    <property type="component" value="Unassembled WGS sequence"/>
</dbReference>
<dbReference type="Pfam" id="PF08534">
    <property type="entry name" value="Redoxin"/>
    <property type="match status" value="1"/>
</dbReference>
<dbReference type="PANTHER" id="PTHR42852:SF17">
    <property type="entry name" value="THIOREDOXIN-LIKE PROTEIN HI_1115"/>
    <property type="match status" value="1"/>
</dbReference>
<evidence type="ECO:0000313" key="3">
    <source>
        <dbReference type="Proteomes" id="UP001166304"/>
    </source>
</evidence>
<dbReference type="EMBL" id="JAHQXE010000002">
    <property type="protein sequence ID" value="MBV0901375.1"/>
    <property type="molecule type" value="Genomic_DNA"/>
</dbReference>
<dbReference type="InterPro" id="IPR013766">
    <property type="entry name" value="Thioredoxin_domain"/>
</dbReference>
<dbReference type="GO" id="GO:0016491">
    <property type="term" value="F:oxidoreductase activity"/>
    <property type="evidence" value="ECO:0007669"/>
    <property type="project" value="InterPro"/>
</dbReference>
<dbReference type="SUPFAM" id="SSF52833">
    <property type="entry name" value="Thioredoxin-like"/>
    <property type="match status" value="1"/>
</dbReference>
<evidence type="ECO:0000313" key="2">
    <source>
        <dbReference type="EMBL" id="MBV0901375.1"/>
    </source>
</evidence>
<comment type="caution">
    <text evidence="2">The sequence shown here is derived from an EMBL/GenBank/DDBJ whole genome shotgun (WGS) entry which is preliminary data.</text>
</comment>
<gene>
    <name evidence="2" type="ORF">KTS37_06185</name>
</gene>
<reference evidence="2" key="1">
    <citation type="submission" date="2021-06" db="EMBL/GenBank/DDBJ databases">
        <title>New haloarchaea isolates fom saline soil.</title>
        <authorList>
            <person name="Duran-Viseras A."/>
            <person name="Sanchez-Porro C.S."/>
            <person name="Ventosa A."/>
        </authorList>
    </citation>
    <scope>NUCLEOTIDE SEQUENCE</scope>
    <source>
        <strain evidence="2">JCM 18369</strain>
    </source>
</reference>
<dbReference type="AlphaFoldDB" id="A0AA41KBM3"/>
<dbReference type="InterPro" id="IPR050553">
    <property type="entry name" value="Thioredoxin_ResA/DsbE_sf"/>
</dbReference>
<keyword evidence="3" id="KW-1185">Reference proteome</keyword>
<name>A0AA41KBM3_9EURY</name>
<sequence length="176" mass="19154">MRRRTYLAGLAGLGTVGGGVAVFRARRSSDGVEPVRLETIEAPGSSGEDVAIPERGRVTFVEFFATWCHVCAASMPAVGEAYDRVGDDVQFVSVTNEPLGHAVTRAEIRDWWVDHDGRWPVATDSDLQLTERLDVRALPTVLVLDADNVVRWDATGKHSAATLVERIDAARDEGQP</sequence>
<protein>
    <submittedName>
        <fullName evidence="2">TlpA family protein disulfide reductase</fullName>
    </submittedName>
</protein>
<accession>A0AA41KBM3</accession>